<evidence type="ECO:0000313" key="3">
    <source>
        <dbReference type="Proteomes" id="UP000758603"/>
    </source>
</evidence>
<gene>
    <name evidence="2" type="ORF">BKA67DRAFT_666769</name>
</gene>
<proteinExistence type="predicted"/>
<dbReference type="OrthoDB" id="5377226at2759"/>
<feature type="region of interest" description="Disordered" evidence="1">
    <location>
        <begin position="199"/>
        <end position="248"/>
    </location>
</feature>
<name>A0A9P8UWZ7_9PEZI</name>
<protein>
    <submittedName>
        <fullName evidence="2">Uncharacterized protein</fullName>
    </submittedName>
</protein>
<dbReference type="GeneID" id="70137488"/>
<dbReference type="EMBL" id="JAGPXC010000001">
    <property type="protein sequence ID" value="KAH6659938.1"/>
    <property type="molecule type" value="Genomic_DNA"/>
</dbReference>
<keyword evidence="3" id="KW-1185">Reference proteome</keyword>
<reference evidence="2" key="1">
    <citation type="journal article" date="2021" name="Nat. Commun.">
        <title>Genetic determinants of endophytism in the Arabidopsis root mycobiome.</title>
        <authorList>
            <person name="Mesny F."/>
            <person name="Miyauchi S."/>
            <person name="Thiergart T."/>
            <person name="Pickel B."/>
            <person name="Atanasova L."/>
            <person name="Karlsson M."/>
            <person name="Huettel B."/>
            <person name="Barry K.W."/>
            <person name="Haridas S."/>
            <person name="Chen C."/>
            <person name="Bauer D."/>
            <person name="Andreopoulos W."/>
            <person name="Pangilinan J."/>
            <person name="LaButti K."/>
            <person name="Riley R."/>
            <person name="Lipzen A."/>
            <person name="Clum A."/>
            <person name="Drula E."/>
            <person name="Henrissat B."/>
            <person name="Kohler A."/>
            <person name="Grigoriev I.V."/>
            <person name="Martin F.M."/>
            <person name="Hacquard S."/>
        </authorList>
    </citation>
    <scope>NUCLEOTIDE SEQUENCE</scope>
    <source>
        <strain evidence="2">MPI-SDFR-AT-0073</strain>
    </source>
</reference>
<feature type="compositionally biased region" description="Polar residues" evidence="1">
    <location>
        <begin position="56"/>
        <end position="68"/>
    </location>
</feature>
<sequence length="387" mass="41923">MGKQGRQRAAKVGAAALAAEHFALAVEPRFRSIVPRRLSTSTTKRHLAQPTHEHSSCPNLTHSSNSLGIASKPRATTIGLLLLARTSRTGNGSLADNPKRASVMPSATHIESPALSSGKKRRWDDNAELQTPLYALQNPPANLEVPSGDPFSVHKYAQAGNGALRDDVDRIVYHHTASLNRKTVPDLTEAWQRKIRPLPSAKRIRVSDDSESPGQKQVKQDQDHSSSSSSNYSTPPVSPQILPQAGARTTSSALLSPCHICHRKPTKRSELDSFADCEGCGQRTCYVCTRQCQGWLPDAQKQPARERSGEDPGEALSRSFTMHDADDEAHWHIEHHNPTIIGAKEQSGTGGWKAKGHGSVICSRCCVERGSQGDVMCLGCLAHVEGA</sequence>
<comment type="caution">
    <text evidence="2">The sequence shown here is derived from an EMBL/GenBank/DDBJ whole genome shotgun (WGS) entry which is preliminary data.</text>
</comment>
<organism evidence="2 3">
    <name type="scientific">Truncatella angustata</name>
    <dbReference type="NCBI Taxonomy" id="152316"/>
    <lineage>
        <taxon>Eukaryota</taxon>
        <taxon>Fungi</taxon>
        <taxon>Dikarya</taxon>
        <taxon>Ascomycota</taxon>
        <taxon>Pezizomycotina</taxon>
        <taxon>Sordariomycetes</taxon>
        <taxon>Xylariomycetidae</taxon>
        <taxon>Amphisphaeriales</taxon>
        <taxon>Sporocadaceae</taxon>
        <taxon>Truncatella</taxon>
    </lineage>
</organism>
<feature type="compositionally biased region" description="Low complexity" evidence="1">
    <location>
        <begin position="225"/>
        <end position="235"/>
    </location>
</feature>
<dbReference type="RefSeq" id="XP_045964069.1">
    <property type="nucleotide sequence ID" value="XM_046108597.1"/>
</dbReference>
<evidence type="ECO:0000313" key="2">
    <source>
        <dbReference type="EMBL" id="KAH6659938.1"/>
    </source>
</evidence>
<evidence type="ECO:0000256" key="1">
    <source>
        <dbReference type="SAM" id="MobiDB-lite"/>
    </source>
</evidence>
<dbReference type="AlphaFoldDB" id="A0A9P8UWZ7"/>
<accession>A0A9P8UWZ7</accession>
<dbReference type="Proteomes" id="UP000758603">
    <property type="component" value="Unassembled WGS sequence"/>
</dbReference>
<feature type="region of interest" description="Disordered" evidence="1">
    <location>
        <begin position="39"/>
        <end position="69"/>
    </location>
</feature>